<dbReference type="EMBL" id="CP111014">
    <property type="protein sequence ID" value="WAR00879.1"/>
    <property type="molecule type" value="Genomic_DNA"/>
</dbReference>
<dbReference type="Pfam" id="PF20721">
    <property type="entry name" value="C19orf12"/>
    <property type="match status" value="1"/>
</dbReference>
<reference evidence="2" key="1">
    <citation type="submission" date="2022-11" db="EMBL/GenBank/DDBJ databases">
        <title>Centuries of genome instability and evolution in soft-shell clam transmissible cancer (bioRxiv).</title>
        <authorList>
            <person name="Hart S.F.M."/>
            <person name="Yonemitsu M.A."/>
            <person name="Giersch R.M."/>
            <person name="Beal B.F."/>
            <person name="Arriagada G."/>
            <person name="Davis B.W."/>
            <person name="Ostrander E.A."/>
            <person name="Goff S.P."/>
            <person name="Metzger M.J."/>
        </authorList>
    </citation>
    <scope>NUCLEOTIDE SEQUENCE</scope>
    <source>
        <strain evidence="2">MELC-2E11</strain>
        <tissue evidence="2">Siphon/mantle</tissue>
    </source>
</reference>
<dbReference type="InterPro" id="IPR033369">
    <property type="entry name" value="C19orf12"/>
</dbReference>
<comment type="similarity">
    <text evidence="1">Belongs to the C19orf12 family.</text>
</comment>
<organism evidence="2 3">
    <name type="scientific">Mya arenaria</name>
    <name type="common">Soft-shell clam</name>
    <dbReference type="NCBI Taxonomy" id="6604"/>
    <lineage>
        <taxon>Eukaryota</taxon>
        <taxon>Metazoa</taxon>
        <taxon>Spiralia</taxon>
        <taxon>Lophotrochozoa</taxon>
        <taxon>Mollusca</taxon>
        <taxon>Bivalvia</taxon>
        <taxon>Autobranchia</taxon>
        <taxon>Heteroconchia</taxon>
        <taxon>Euheterodonta</taxon>
        <taxon>Imparidentia</taxon>
        <taxon>Neoheterodontei</taxon>
        <taxon>Myida</taxon>
        <taxon>Myoidea</taxon>
        <taxon>Myidae</taxon>
        <taxon>Mya</taxon>
    </lineage>
</organism>
<protein>
    <submittedName>
        <fullName evidence="2">Uncharacterized protein</fullName>
    </submittedName>
</protein>
<dbReference type="PANTHER" id="PTHR31493:SF1">
    <property type="entry name" value="PROTEIN C19ORF12"/>
    <property type="match status" value="1"/>
</dbReference>
<gene>
    <name evidence="2" type="ORF">MAR_025251</name>
</gene>
<evidence type="ECO:0000313" key="3">
    <source>
        <dbReference type="Proteomes" id="UP001164746"/>
    </source>
</evidence>
<proteinExistence type="inferred from homology"/>
<keyword evidence="3" id="KW-1185">Reference proteome</keyword>
<dbReference type="Proteomes" id="UP001164746">
    <property type="component" value="Chromosome 3"/>
</dbReference>
<accession>A0ABY7DUW9</accession>
<evidence type="ECO:0000313" key="2">
    <source>
        <dbReference type="EMBL" id="WAR00879.1"/>
    </source>
</evidence>
<name>A0ABY7DUW9_MYAAR</name>
<sequence>MAANLAGLAIIPYYKHLMEIMETNEEIKKTSKGIFKQMAWAAGATCLGGVVAGPPGALVGGIAGSLLGYMQSDEYSSMLKVLRNLTDEDKQNLVNKIQELVGSSALEALTNFIGTQVQREMLLNLIKQFLNNKGGG</sequence>
<dbReference type="PANTHER" id="PTHR31493">
    <property type="entry name" value="NAZO FAMILY MEMBER"/>
    <property type="match status" value="1"/>
</dbReference>
<evidence type="ECO:0000256" key="1">
    <source>
        <dbReference type="ARBA" id="ARBA00029457"/>
    </source>
</evidence>